<evidence type="ECO:0000313" key="3">
    <source>
        <dbReference type="Proteomes" id="UP001597227"/>
    </source>
</evidence>
<organism evidence="2 3">
    <name type="scientific">Fredinandcohnia salidurans</name>
    <dbReference type="NCBI Taxonomy" id="2595041"/>
    <lineage>
        <taxon>Bacteria</taxon>
        <taxon>Bacillati</taxon>
        <taxon>Bacillota</taxon>
        <taxon>Bacilli</taxon>
        <taxon>Bacillales</taxon>
        <taxon>Bacillaceae</taxon>
        <taxon>Fredinandcohnia</taxon>
    </lineage>
</organism>
<dbReference type="Proteomes" id="UP001597227">
    <property type="component" value="Unassembled WGS sequence"/>
</dbReference>
<dbReference type="Gene3D" id="3.30.1330.40">
    <property type="entry name" value="RutC-like"/>
    <property type="match status" value="1"/>
</dbReference>
<name>A0ABW4MRS1_9BACI</name>
<dbReference type="PANTHER" id="PTHR43760">
    <property type="entry name" value="ENDORIBONUCLEASE-RELATED"/>
    <property type="match status" value="1"/>
</dbReference>
<dbReference type="EMBL" id="JBHUEK010000026">
    <property type="protein sequence ID" value="MFD1780677.1"/>
    <property type="molecule type" value="Genomic_DNA"/>
</dbReference>
<dbReference type="SUPFAM" id="SSF55298">
    <property type="entry name" value="YjgF-like"/>
    <property type="match status" value="1"/>
</dbReference>
<gene>
    <name evidence="2" type="ORF">ACFSFW_18590</name>
</gene>
<dbReference type="PANTHER" id="PTHR43760:SF1">
    <property type="entry name" value="ENDORIBONUCLEASE L-PSP_CHORISMATE MUTASE-LIKE DOMAIN-CONTAINING PROTEIN"/>
    <property type="match status" value="1"/>
</dbReference>
<reference evidence="3" key="1">
    <citation type="journal article" date="2019" name="Int. J. Syst. Evol. Microbiol.">
        <title>The Global Catalogue of Microorganisms (GCM) 10K type strain sequencing project: providing services to taxonomists for standard genome sequencing and annotation.</title>
        <authorList>
            <consortium name="The Broad Institute Genomics Platform"/>
            <consortium name="The Broad Institute Genome Sequencing Center for Infectious Disease"/>
            <person name="Wu L."/>
            <person name="Ma J."/>
        </authorList>
    </citation>
    <scope>NUCLEOTIDE SEQUENCE [LARGE SCALE GENOMIC DNA]</scope>
    <source>
        <strain evidence="3">CCUG 15531</strain>
    </source>
</reference>
<sequence>MNPEQRLQELGYELPEMRGSVGNYVLYVQTGNLLFLSGSLSYDTVGKLGDEVSVEQGYEASKQAALEALSKIKNAVGDLSRVKKLVKVLAFINCALDFKDQAKVMNGASDLFVSVFGEEVGSHARTSIGTINPRGAAVELEMVVEVE</sequence>
<feature type="domain" description="Endoribonuclease L-PSP/chorismate mutase-like" evidence="1">
    <location>
        <begin position="4"/>
        <end position="126"/>
    </location>
</feature>
<evidence type="ECO:0000313" key="2">
    <source>
        <dbReference type="EMBL" id="MFD1780677.1"/>
    </source>
</evidence>
<dbReference type="InterPro" id="IPR035959">
    <property type="entry name" value="RutC-like_sf"/>
</dbReference>
<evidence type="ECO:0000259" key="1">
    <source>
        <dbReference type="Pfam" id="PF14588"/>
    </source>
</evidence>
<protein>
    <submittedName>
        <fullName evidence="2">RidA family protein</fullName>
    </submittedName>
</protein>
<proteinExistence type="predicted"/>
<dbReference type="CDD" id="cd02199">
    <property type="entry name" value="YjgF_YER057c_UK114_like_1"/>
    <property type="match status" value="1"/>
</dbReference>
<dbReference type="RefSeq" id="WP_304214702.1">
    <property type="nucleotide sequence ID" value="NZ_JBHUEK010000026.1"/>
</dbReference>
<dbReference type="Pfam" id="PF14588">
    <property type="entry name" value="YjgF_endoribonc"/>
    <property type="match status" value="1"/>
</dbReference>
<keyword evidence="3" id="KW-1185">Reference proteome</keyword>
<dbReference type="InterPro" id="IPR013813">
    <property type="entry name" value="Endoribo_LPSP/chorism_mut-like"/>
</dbReference>
<comment type="caution">
    <text evidence="2">The sequence shown here is derived from an EMBL/GenBank/DDBJ whole genome shotgun (WGS) entry which is preliminary data.</text>
</comment>
<accession>A0ABW4MRS1</accession>